<dbReference type="PROSITE" id="PS51404">
    <property type="entry name" value="DYP_PEROXIDASE"/>
    <property type="match status" value="1"/>
</dbReference>
<evidence type="ECO:0000256" key="6">
    <source>
        <dbReference type="ARBA" id="ARBA00025737"/>
    </source>
</evidence>
<reference evidence="9 10" key="1">
    <citation type="submission" date="2020-10" db="EMBL/GenBank/DDBJ databases">
        <title>The genome sequence of Chitinilyticum litopenaei 4Y14.</title>
        <authorList>
            <person name="Liu Y."/>
        </authorList>
    </citation>
    <scope>NUCLEOTIDE SEQUENCE [LARGE SCALE GENOMIC DNA]</scope>
    <source>
        <strain evidence="9 10">4Y14</strain>
    </source>
</reference>
<dbReference type="PANTHER" id="PTHR30521">
    <property type="entry name" value="DEFERROCHELATASE/PEROXIDASE"/>
    <property type="match status" value="1"/>
</dbReference>
<evidence type="ECO:0000313" key="9">
    <source>
        <dbReference type="EMBL" id="MBE9607936.1"/>
    </source>
</evidence>
<name>A0A8J7FKR3_9NEIS</name>
<dbReference type="Pfam" id="PF20628">
    <property type="entry name" value="Dyp_perox_C"/>
    <property type="match status" value="1"/>
</dbReference>
<protein>
    <submittedName>
        <fullName evidence="9">Dyp-type peroxidase</fullName>
    </submittedName>
</protein>
<keyword evidence="4" id="KW-0560">Oxidoreductase</keyword>
<evidence type="ECO:0000259" key="7">
    <source>
        <dbReference type="Pfam" id="PF04261"/>
    </source>
</evidence>
<feature type="domain" description="Dyp-type peroxidase C-terminal" evidence="8">
    <location>
        <begin position="139"/>
        <end position="301"/>
    </location>
</feature>
<evidence type="ECO:0000256" key="1">
    <source>
        <dbReference type="ARBA" id="ARBA00001970"/>
    </source>
</evidence>
<dbReference type="GO" id="GO:0020037">
    <property type="term" value="F:heme binding"/>
    <property type="evidence" value="ECO:0007669"/>
    <property type="project" value="InterPro"/>
</dbReference>
<organism evidence="9 10">
    <name type="scientific">Chitinilyticum piscinae</name>
    <dbReference type="NCBI Taxonomy" id="2866724"/>
    <lineage>
        <taxon>Bacteria</taxon>
        <taxon>Pseudomonadati</taxon>
        <taxon>Pseudomonadota</taxon>
        <taxon>Betaproteobacteria</taxon>
        <taxon>Neisseriales</taxon>
        <taxon>Chitinibacteraceae</taxon>
        <taxon>Chitinilyticum</taxon>
    </lineage>
</organism>
<sequence>MTPQTAILPAASSHALFLLLRRRLGRRIDGQLAKYIAGFHSQLMEFNKSQPDTPVLAAIGIGAECWAELFGRERPAELRAFPHIAGAIHPAPITNADLIVHLRGEQADLLHDVASDFLDAVRDWLEPVEVTAAFRRREGRDLTGFVDGTENPEDDERATVALVSEQDPDWAAGSYLHIQRYVHRMESWNKLPVLQQEAIIGRTKHSDEELPDDDRPRTAHISRVVIEDENGEELALLRQSLPYGTPGGDRGLYFASYCHTPRHFEKMLTRMVAPTDDGRVDHLLNFSRAVTGAAFFVPSIEKLTSLAKTDQPA</sequence>
<dbReference type="PANTHER" id="PTHR30521:SF0">
    <property type="entry name" value="DYP-TYPE PEROXIDASE FAMILY PROTEIN"/>
    <property type="match status" value="1"/>
</dbReference>
<dbReference type="NCBIfam" id="TIGR01413">
    <property type="entry name" value="Dyp_perox_fam"/>
    <property type="match status" value="1"/>
</dbReference>
<dbReference type="GO" id="GO:0005829">
    <property type="term" value="C:cytosol"/>
    <property type="evidence" value="ECO:0007669"/>
    <property type="project" value="TreeGrafter"/>
</dbReference>
<dbReference type="EMBL" id="JADFUA010000001">
    <property type="protein sequence ID" value="MBE9607936.1"/>
    <property type="molecule type" value="Genomic_DNA"/>
</dbReference>
<dbReference type="AlphaFoldDB" id="A0A8J7FKR3"/>
<dbReference type="Pfam" id="PF04261">
    <property type="entry name" value="Dyp_perox_N"/>
    <property type="match status" value="1"/>
</dbReference>
<feature type="domain" description="Dyp-type peroxidase N-terminal" evidence="7">
    <location>
        <begin position="38"/>
        <end position="134"/>
    </location>
</feature>
<accession>A0A8J7FKR3</accession>
<evidence type="ECO:0000259" key="8">
    <source>
        <dbReference type="Pfam" id="PF20628"/>
    </source>
</evidence>
<comment type="cofactor">
    <cofactor evidence="1">
        <name>heme b</name>
        <dbReference type="ChEBI" id="CHEBI:60344"/>
    </cofactor>
</comment>
<dbReference type="Proteomes" id="UP000604481">
    <property type="component" value="Unassembled WGS sequence"/>
</dbReference>
<dbReference type="InterPro" id="IPR048328">
    <property type="entry name" value="Dyp_perox_C"/>
</dbReference>
<dbReference type="InterPro" id="IPR006314">
    <property type="entry name" value="Dyp_peroxidase"/>
</dbReference>
<gene>
    <name evidence="9" type="ORF">INR99_01100</name>
</gene>
<proteinExistence type="inferred from homology"/>
<comment type="caution">
    <text evidence="9">The sequence shown here is derived from an EMBL/GenBank/DDBJ whole genome shotgun (WGS) entry which is preliminary data.</text>
</comment>
<dbReference type="SUPFAM" id="SSF54909">
    <property type="entry name" value="Dimeric alpha+beta barrel"/>
    <property type="match status" value="1"/>
</dbReference>
<evidence type="ECO:0000256" key="3">
    <source>
        <dbReference type="ARBA" id="ARBA00022723"/>
    </source>
</evidence>
<dbReference type="GO" id="GO:0046872">
    <property type="term" value="F:metal ion binding"/>
    <property type="evidence" value="ECO:0007669"/>
    <property type="project" value="UniProtKB-KW"/>
</dbReference>
<evidence type="ECO:0000313" key="10">
    <source>
        <dbReference type="Proteomes" id="UP000604481"/>
    </source>
</evidence>
<keyword evidence="10" id="KW-1185">Reference proteome</keyword>
<comment type="similarity">
    <text evidence="6">Belongs to the DyP-type peroxidase family.</text>
</comment>
<dbReference type="InterPro" id="IPR011008">
    <property type="entry name" value="Dimeric_a/b-barrel"/>
</dbReference>
<dbReference type="GO" id="GO:0004601">
    <property type="term" value="F:peroxidase activity"/>
    <property type="evidence" value="ECO:0007669"/>
    <property type="project" value="UniProtKB-KW"/>
</dbReference>
<evidence type="ECO:0000256" key="4">
    <source>
        <dbReference type="ARBA" id="ARBA00023002"/>
    </source>
</evidence>
<dbReference type="RefSeq" id="WP_194114444.1">
    <property type="nucleotide sequence ID" value="NZ_JADFUA010000001.1"/>
</dbReference>
<keyword evidence="5" id="KW-0408">Iron</keyword>
<evidence type="ECO:0000256" key="2">
    <source>
        <dbReference type="ARBA" id="ARBA00022559"/>
    </source>
</evidence>
<keyword evidence="2 9" id="KW-0575">Peroxidase</keyword>
<keyword evidence="3" id="KW-0479">Metal-binding</keyword>
<evidence type="ECO:0000256" key="5">
    <source>
        <dbReference type="ARBA" id="ARBA00023004"/>
    </source>
</evidence>
<dbReference type="InterPro" id="IPR048327">
    <property type="entry name" value="Dyp_perox_N"/>
</dbReference>